<evidence type="ECO:0000259" key="2">
    <source>
        <dbReference type="Pfam" id="PF12674"/>
    </source>
</evidence>
<proteinExistence type="predicted"/>
<feature type="domain" description="Putative zinc ribbon" evidence="2">
    <location>
        <begin position="3"/>
        <end position="28"/>
    </location>
</feature>
<dbReference type="EMBL" id="JBBMFL010000024">
    <property type="protein sequence ID" value="MEQ2546176.1"/>
    <property type="molecule type" value="Genomic_DNA"/>
</dbReference>
<feature type="region of interest" description="Disordered" evidence="1">
    <location>
        <begin position="38"/>
        <end position="67"/>
    </location>
</feature>
<sequence length="67" mass="7243">MIFCQSCGMPMTAPEHFGAEADGSPSSETIKREGKALEIGSGHNSMSRSEIINPRSRRTTRTAAGRF</sequence>
<accession>A0ABV1H165</accession>
<reference evidence="3 4" key="1">
    <citation type="submission" date="2024-03" db="EMBL/GenBank/DDBJ databases">
        <title>Human intestinal bacterial collection.</title>
        <authorList>
            <person name="Pauvert C."/>
            <person name="Hitch T.C.A."/>
            <person name="Clavel T."/>
        </authorList>
    </citation>
    <scope>NUCLEOTIDE SEQUENCE [LARGE SCALE GENOMIC DNA]</scope>
    <source>
        <strain evidence="3 4">CLA-KB-H122</strain>
    </source>
</reference>
<evidence type="ECO:0000313" key="3">
    <source>
        <dbReference type="EMBL" id="MEQ2546176.1"/>
    </source>
</evidence>
<keyword evidence="4" id="KW-1185">Reference proteome</keyword>
<dbReference type="Proteomes" id="UP001460202">
    <property type="component" value="Unassembled WGS sequence"/>
</dbReference>
<organism evidence="3 4">
    <name type="scientific">Alistipes intestinihominis</name>
    <dbReference type="NCBI Taxonomy" id="3133172"/>
    <lineage>
        <taxon>Bacteria</taxon>
        <taxon>Pseudomonadati</taxon>
        <taxon>Bacteroidota</taxon>
        <taxon>Bacteroidia</taxon>
        <taxon>Bacteroidales</taxon>
        <taxon>Rikenellaceae</taxon>
        <taxon>Alistipes</taxon>
    </lineage>
</organism>
<gene>
    <name evidence="3" type="ORF">WMO46_14610</name>
</gene>
<evidence type="ECO:0000313" key="4">
    <source>
        <dbReference type="Proteomes" id="UP001460202"/>
    </source>
</evidence>
<dbReference type="InterPro" id="IPR025868">
    <property type="entry name" value="Zn_ribbon_dom_put"/>
</dbReference>
<comment type="caution">
    <text evidence="3">The sequence shown here is derived from an EMBL/GenBank/DDBJ whole genome shotgun (WGS) entry which is preliminary data.</text>
</comment>
<name>A0ABV1H165_9BACT</name>
<dbReference type="RefSeq" id="WP_278963078.1">
    <property type="nucleotide sequence ID" value="NZ_JBBMFL010000024.1"/>
</dbReference>
<dbReference type="Pfam" id="PF12674">
    <property type="entry name" value="Zn_ribbon_2"/>
    <property type="match status" value="1"/>
</dbReference>
<protein>
    <submittedName>
        <fullName evidence="3">Zinc ribbon domain-containing protein</fullName>
    </submittedName>
</protein>
<evidence type="ECO:0000256" key="1">
    <source>
        <dbReference type="SAM" id="MobiDB-lite"/>
    </source>
</evidence>